<dbReference type="RefSeq" id="WP_103079941.1">
    <property type="nucleotide sequence ID" value="NZ_CP021850.1"/>
</dbReference>
<dbReference type="Pfam" id="PF20434">
    <property type="entry name" value="BD-FAE"/>
    <property type="match status" value="1"/>
</dbReference>
<dbReference type="OrthoDB" id="9794725at2"/>
<dbReference type="InterPro" id="IPR029058">
    <property type="entry name" value="AB_hydrolase_fold"/>
</dbReference>
<comment type="caution">
    <text evidence="3">The sequence shown here is derived from an EMBL/GenBank/DDBJ whole genome shotgun (WGS) entry which is preliminary data.</text>
</comment>
<dbReference type="PANTHER" id="PTHR48081">
    <property type="entry name" value="AB HYDROLASE SUPERFAMILY PROTEIN C4A8.06C"/>
    <property type="match status" value="1"/>
</dbReference>
<evidence type="ECO:0000256" key="1">
    <source>
        <dbReference type="ARBA" id="ARBA00022801"/>
    </source>
</evidence>
<keyword evidence="1 3" id="KW-0378">Hydrolase</keyword>
<dbReference type="AlphaFoldDB" id="A0A2K2FRE4"/>
<dbReference type="Gene3D" id="3.40.50.1820">
    <property type="entry name" value="alpha/beta hydrolase"/>
    <property type="match status" value="1"/>
</dbReference>
<reference evidence="3 4" key="1">
    <citation type="submission" date="2017-06" db="EMBL/GenBank/DDBJ databases">
        <title>Investigating the central metabolism of Clostridium thermosuccinogenes.</title>
        <authorList>
            <person name="Koendjbiharie J.G."/>
            <person name="van Kranenburg R."/>
        </authorList>
    </citation>
    <scope>NUCLEOTIDE SEQUENCE [LARGE SCALE GENOMIC DNA]</scope>
    <source>
        <strain evidence="3 4">DSM 5806</strain>
    </source>
</reference>
<evidence type="ECO:0000313" key="4">
    <source>
        <dbReference type="Proteomes" id="UP000236151"/>
    </source>
</evidence>
<keyword evidence="4" id="KW-1185">Reference proteome</keyword>
<dbReference type="EMBL" id="NIOJ01000002">
    <property type="protein sequence ID" value="PNU01361.1"/>
    <property type="molecule type" value="Genomic_DNA"/>
</dbReference>
<dbReference type="InterPro" id="IPR049492">
    <property type="entry name" value="BD-FAE-like_dom"/>
</dbReference>
<evidence type="ECO:0000313" key="3">
    <source>
        <dbReference type="EMBL" id="PNU01361.1"/>
    </source>
</evidence>
<gene>
    <name evidence="3" type="ORF">CDQ84_01460</name>
</gene>
<protein>
    <submittedName>
        <fullName evidence="3">Alpha/beta hydrolase</fullName>
    </submittedName>
</protein>
<proteinExistence type="predicted"/>
<dbReference type="KEGG" id="cthd:CDO33_04275"/>
<organism evidence="3 4">
    <name type="scientific">Clostridium thermosuccinogenes</name>
    <dbReference type="NCBI Taxonomy" id="84032"/>
    <lineage>
        <taxon>Bacteria</taxon>
        <taxon>Bacillati</taxon>
        <taxon>Bacillota</taxon>
        <taxon>Clostridia</taxon>
        <taxon>Eubacteriales</taxon>
        <taxon>Clostridiaceae</taxon>
        <taxon>Clostridium</taxon>
    </lineage>
</organism>
<name>A0A2K2FRE4_9CLOT</name>
<sequence>MIRLWEKEIPGFMSELNGEIPCMVPYLLKTANKNGAIIVVPGGGYEHRAPHEAEPVALWLNSIGLSAFVLHYRVAPYRHPYPMLDAQRAIRLVRYNAEKWNVDSEKIGILGFSAGGHLASTVGTHFDEGDENSEDPVDRMSSRPDAMILCYPVISFGDYRHDGSMINLIGPNPPEDLRISLSNEMQVSGNTPPTFLWHTADDAGVPVENSLMFASALSRHKVDYELHVFPSGAHGLGLAESHPVVSAWTGLCEKWLISIGFLKQPQDVDYVDY</sequence>
<evidence type="ECO:0000259" key="2">
    <source>
        <dbReference type="Pfam" id="PF20434"/>
    </source>
</evidence>
<dbReference type="Proteomes" id="UP000236151">
    <property type="component" value="Unassembled WGS sequence"/>
</dbReference>
<dbReference type="GO" id="GO:0016787">
    <property type="term" value="F:hydrolase activity"/>
    <property type="evidence" value="ECO:0007669"/>
    <property type="project" value="UniProtKB-KW"/>
</dbReference>
<dbReference type="SUPFAM" id="SSF53474">
    <property type="entry name" value="alpha/beta-Hydrolases"/>
    <property type="match status" value="1"/>
</dbReference>
<dbReference type="PANTHER" id="PTHR48081:SF6">
    <property type="entry name" value="PEPTIDASE S9 PROLYL OLIGOPEPTIDASE CATALYTIC DOMAIN-CONTAINING PROTEIN"/>
    <property type="match status" value="1"/>
</dbReference>
<accession>A0A2K2FRE4</accession>
<dbReference type="InterPro" id="IPR050300">
    <property type="entry name" value="GDXG_lipolytic_enzyme"/>
</dbReference>
<feature type="domain" description="BD-FAE-like" evidence="2">
    <location>
        <begin position="31"/>
        <end position="217"/>
    </location>
</feature>